<accession>A0AAW7XC76</accession>
<dbReference type="Pfam" id="PF02826">
    <property type="entry name" value="2-Hacid_dh_C"/>
    <property type="match status" value="1"/>
</dbReference>
<evidence type="ECO:0000313" key="7">
    <source>
        <dbReference type="EMBL" id="MDO6423979.1"/>
    </source>
</evidence>
<evidence type="ECO:0000256" key="1">
    <source>
        <dbReference type="ARBA" id="ARBA00005854"/>
    </source>
</evidence>
<gene>
    <name evidence="7" type="ORF">Q4521_15955</name>
</gene>
<evidence type="ECO:0000256" key="3">
    <source>
        <dbReference type="ARBA" id="ARBA00023027"/>
    </source>
</evidence>
<protein>
    <submittedName>
        <fullName evidence="7">2-hydroxyacid dehydrogenase</fullName>
        <ecNumber evidence="7">1.1.1.28</ecNumber>
    </submittedName>
</protein>
<dbReference type="PANTHER" id="PTHR43026:SF1">
    <property type="entry name" value="2-HYDROXYACID DEHYDROGENASE HOMOLOG 1-RELATED"/>
    <property type="match status" value="1"/>
</dbReference>
<evidence type="ECO:0000259" key="6">
    <source>
        <dbReference type="Pfam" id="PF02826"/>
    </source>
</evidence>
<feature type="domain" description="D-isomer specific 2-hydroxyacid dehydrogenase catalytic" evidence="5">
    <location>
        <begin position="3"/>
        <end position="316"/>
    </location>
</feature>
<dbReference type="GO" id="GO:0008720">
    <property type="term" value="F:D-lactate dehydrogenase (NAD+) activity"/>
    <property type="evidence" value="ECO:0007669"/>
    <property type="project" value="UniProtKB-EC"/>
</dbReference>
<dbReference type="InterPro" id="IPR006139">
    <property type="entry name" value="D-isomer_2_OHA_DH_cat_dom"/>
</dbReference>
<dbReference type="PROSITE" id="PS00671">
    <property type="entry name" value="D_2_HYDROXYACID_DH_3"/>
    <property type="match status" value="1"/>
</dbReference>
<dbReference type="InterPro" id="IPR036291">
    <property type="entry name" value="NAD(P)-bd_dom_sf"/>
</dbReference>
<comment type="similarity">
    <text evidence="1 4">Belongs to the D-isomer specific 2-hydroxyacid dehydrogenase family.</text>
</comment>
<dbReference type="InterPro" id="IPR006140">
    <property type="entry name" value="D-isomer_DH_NAD-bd"/>
</dbReference>
<dbReference type="CDD" id="cd12183">
    <property type="entry name" value="LDH_like_2"/>
    <property type="match status" value="1"/>
</dbReference>
<dbReference type="GO" id="GO:0051287">
    <property type="term" value="F:NAD binding"/>
    <property type="evidence" value="ECO:0007669"/>
    <property type="project" value="InterPro"/>
</dbReference>
<sequence>MRVAVFSSKSYDEEFLSASSTHQFAFFKNHLCEQSAVLASGFNAVCCFVNDDVNADVIALLKEAGIRLIVLRCAGFNNVDVAAAKQAGIAVYRVPAYSPHAVAEHAIALILTLNRKTHRAYARVRENDYSLHGLMGFDLYGKTVGVVGTGVIGVEFARIMKGFGCQLLGYDPVRNSSFEQIGEYVALDELWPRCDIISLHCPLSPATHYLINTRSLAAMKHGVMLINTGRGGLLDTRAVIQELKTGKIGSLGLDVYEEEADLFFEDYSDKIMTDDVFARLTTFPNVLVTGHQGFFTKEAMSEIARVTMLNLTSFESDTVIEENRLA</sequence>
<dbReference type="SUPFAM" id="SSF52283">
    <property type="entry name" value="Formate/glycerate dehydrogenase catalytic domain-like"/>
    <property type="match status" value="1"/>
</dbReference>
<feature type="domain" description="D-isomer specific 2-hydroxyacid dehydrogenase NAD-binding" evidence="6">
    <location>
        <begin position="107"/>
        <end position="293"/>
    </location>
</feature>
<keyword evidence="2 4" id="KW-0560">Oxidoreductase</keyword>
<reference evidence="7" key="1">
    <citation type="submission" date="2023-07" db="EMBL/GenBank/DDBJ databases">
        <title>Genome content predicts the carbon catabolic preferences of heterotrophic bacteria.</title>
        <authorList>
            <person name="Gralka M."/>
        </authorList>
    </citation>
    <scope>NUCLEOTIDE SEQUENCE</scope>
    <source>
        <strain evidence="7">I3M17_2</strain>
    </source>
</reference>
<evidence type="ECO:0000313" key="8">
    <source>
        <dbReference type="Proteomes" id="UP001169760"/>
    </source>
</evidence>
<evidence type="ECO:0000256" key="2">
    <source>
        <dbReference type="ARBA" id="ARBA00023002"/>
    </source>
</evidence>
<proteinExistence type="inferred from homology"/>
<dbReference type="SUPFAM" id="SSF51735">
    <property type="entry name" value="NAD(P)-binding Rossmann-fold domains"/>
    <property type="match status" value="1"/>
</dbReference>
<dbReference type="InterPro" id="IPR058205">
    <property type="entry name" value="D-LDH-like"/>
</dbReference>
<dbReference type="PROSITE" id="PS00670">
    <property type="entry name" value="D_2_HYDROXYACID_DH_2"/>
    <property type="match status" value="1"/>
</dbReference>
<dbReference type="Pfam" id="PF00389">
    <property type="entry name" value="2-Hacid_dh"/>
    <property type="match status" value="1"/>
</dbReference>
<evidence type="ECO:0000256" key="4">
    <source>
        <dbReference type="RuleBase" id="RU003719"/>
    </source>
</evidence>
<organism evidence="7 8">
    <name type="scientific">Saccharophagus degradans</name>
    <dbReference type="NCBI Taxonomy" id="86304"/>
    <lineage>
        <taxon>Bacteria</taxon>
        <taxon>Pseudomonadati</taxon>
        <taxon>Pseudomonadota</taxon>
        <taxon>Gammaproteobacteria</taxon>
        <taxon>Cellvibrionales</taxon>
        <taxon>Cellvibrionaceae</taxon>
        <taxon>Saccharophagus</taxon>
    </lineage>
</organism>
<dbReference type="PANTHER" id="PTHR43026">
    <property type="entry name" value="2-HYDROXYACID DEHYDROGENASE HOMOLOG 1-RELATED"/>
    <property type="match status" value="1"/>
</dbReference>
<dbReference type="Proteomes" id="UP001169760">
    <property type="component" value="Unassembled WGS sequence"/>
</dbReference>
<dbReference type="EMBL" id="JAUOPB010000012">
    <property type="protein sequence ID" value="MDO6423979.1"/>
    <property type="molecule type" value="Genomic_DNA"/>
</dbReference>
<dbReference type="EC" id="1.1.1.28" evidence="7"/>
<evidence type="ECO:0000259" key="5">
    <source>
        <dbReference type="Pfam" id="PF00389"/>
    </source>
</evidence>
<comment type="caution">
    <text evidence="7">The sequence shown here is derived from an EMBL/GenBank/DDBJ whole genome shotgun (WGS) entry which is preliminary data.</text>
</comment>
<dbReference type="AlphaFoldDB" id="A0AAW7XC76"/>
<dbReference type="RefSeq" id="WP_303493489.1">
    <property type="nucleotide sequence ID" value="NZ_JAUOPB010000012.1"/>
</dbReference>
<dbReference type="InterPro" id="IPR029753">
    <property type="entry name" value="D-isomer_DH_CS"/>
</dbReference>
<dbReference type="Gene3D" id="3.40.50.720">
    <property type="entry name" value="NAD(P)-binding Rossmann-like Domain"/>
    <property type="match status" value="2"/>
</dbReference>
<name>A0AAW7XC76_9GAMM</name>
<keyword evidence="3" id="KW-0520">NAD</keyword>